<name>A0A9W5INT9_NEISU</name>
<gene>
    <name evidence="1" type="ORF">NEISUBOT_05673</name>
</gene>
<organism evidence="1 2">
    <name type="scientific">Neisseria subflava NJ9703</name>
    <dbReference type="NCBI Taxonomy" id="546268"/>
    <lineage>
        <taxon>Bacteria</taxon>
        <taxon>Pseudomonadati</taxon>
        <taxon>Pseudomonadota</taxon>
        <taxon>Betaproteobacteria</taxon>
        <taxon>Neisseriales</taxon>
        <taxon>Neisseriaceae</taxon>
        <taxon>Neisseria</taxon>
    </lineage>
</organism>
<accession>A0A9W5INT9</accession>
<comment type="caution">
    <text evidence="1">The sequence shown here is derived from an EMBL/GenBank/DDBJ whole genome shotgun (WGS) entry which is preliminary data.</text>
</comment>
<evidence type="ECO:0000313" key="1">
    <source>
        <dbReference type="EMBL" id="EFC50905.1"/>
    </source>
</evidence>
<feature type="non-terminal residue" evidence="1">
    <location>
        <position position="50"/>
    </location>
</feature>
<reference evidence="1 2" key="1">
    <citation type="submission" date="2010-01" db="EMBL/GenBank/DDBJ databases">
        <authorList>
            <person name="Weinstock G."/>
            <person name="Sodergren E."/>
            <person name="Clifton S."/>
            <person name="Fulton L."/>
            <person name="Fulton B."/>
            <person name="Courtney L."/>
            <person name="Fronick C."/>
            <person name="Harrison M."/>
            <person name="Strong C."/>
            <person name="Farmer C."/>
            <person name="Delahaunty K."/>
            <person name="Markovic C."/>
            <person name="Hall O."/>
            <person name="Minx P."/>
            <person name="Tomlinson C."/>
            <person name="Mitreva M."/>
            <person name="Nelson J."/>
            <person name="Hou S."/>
            <person name="Wollam A."/>
            <person name="Pepin K.H."/>
            <person name="Johnson M."/>
            <person name="Bhonagiri V."/>
            <person name="Nash W.E."/>
            <person name="Warren W."/>
            <person name="Chinwalla A."/>
            <person name="Mardis E.R."/>
            <person name="Wilson R.K."/>
        </authorList>
    </citation>
    <scope>NUCLEOTIDE SEQUENCE [LARGE SCALE GENOMIC DNA]</scope>
    <source>
        <strain evidence="1 2">NJ9703</strain>
    </source>
</reference>
<dbReference type="EMBL" id="ACEO02000044">
    <property type="protein sequence ID" value="EFC50905.1"/>
    <property type="molecule type" value="Genomic_DNA"/>
</dbReference>
<dbReference type="Proteomes" id="UP000004621">
    <property type="component" value="Unassembled WGS sequence"/>
</dbReference>
<protein>
    <submittedName>
        <fullName evidence="1">Uncharacterized protein</fullName>
    </submittedName>
</protein>
<dbReference type="AlphaFoldDB" id="A0A9W5INT9"/>
<sequence>MNPQKVLHGRNLENVMGYYPTGCQGHWLLTIYHLMEGWEALRLPPKWSKD</sequence>
<proteinExistence type="predicted"/>
<evidence type="ECO:0000313" key="2">
    <source>
        <dbReference type="Proteomes" id="UP000004621"/>
    </source>
</evidence>